<dbReference type="PANTHER" id="PTHR30105:SF2">
    <property type="entry name" value="DIVERGENT POLYSACCHARIDE DEACETYLASE SUPERFAMILY"/>
    <property type="match status" value="1"/>
</dbReference>
<dbReference type="EMBL" id="JBEPLU010000001">
    <property type="protein sequence ID" value="MET3526862.1"/>
    <property type="molecule type" value="Genomic_DNA"/>
</dbReference>
<sequence>MPERSVIMVMFSKKQFATAAAAPAPQAPFSDSLLRLFSNPYVGAGAAGSLLILTLVALIALVGDPKAAMPVVRLSLAKVSGGATPDGWREALARGGDQPAVTEDIFRLSETPIDPLGGEATITMQGAHGDARPLPPAPLAGLHSQGPNGPLPIIAADGRTPAQAYARPFAPNGRPKVALVIGGLGLNAAVTRQAIETLPPEITLSFVPYSEGLQGWIDLARAAGHEVLLEAPMEPADYPDNDPGPYTLMADAPGQETVKKLEWVLSRATGYFGVTNYLGSRFMTSDPGMTAFLTALRGRGLDFIDDGQAARHGGPGRASALRIIDDQLSSEAIDQQLLAIEAGALQHGQALGSGFAYPVTLSQVGKWAGTVESRGYQLAPASALTVGR</sequence>
<dbReference type="CDD" id="cd10936">
    <property type="entry name" value="CE4_DAC2"/>
    <property type="match status" value="1"/>
</dbReference>
<dbReference type="RefSeq" id="WP_354297473.1">
    <property type="nucleotide sequence ID" value="NZ_JBEPLU010000001.1"/>
</dbReference>
<dbReference type="InterPro" id="IPR006837">
    <property type="entry name" value="Divergent_DAC"/>
</dbReference>
<keyword evidence="1" id="KW-1133">Transmembrane helix</keyword>
<dbReference type="SUPFAM" id="SSF88713">
    <property type="entry name" value="Glycoside hydrolase/deacetylase"/>
    <property type="match status" value="1"/>
</dbReference>
<proteinExistence type="predicted"/>
<evidence type="ECO:0000313" key="2">
    <source>
        <dbReference type="EMBL" id="MET3526862.1"/>
    </source>
</evidence>
<gene>
    <name evidence="2" type="ORF">ABID41_001957</name>
</gene>
<protein>
    <submittedName>
        <fullName evidence="2">Polysaccharide deacetylase 2 family uncharacterized protein YibQ</fullName>
    </submittedName>
</protein>
<evidence type="ECO:0000313" key="3">
    <source>
        <dbReference type="Proteomes" id="UP001549110"/>
    </source>
</evidence>
<comment type="caution">
    <text evidence="2">The sequence shown here is derived from an EMBL/GenBank/DDBJ whole genome shotgun (WGS) entry which is preliminary data.</text>
</comment>
<dbReference type="PANTHER" id="PTHR30105">
    <property type="entry name" value="UNCHARACTERIZED YIBQ-RELATED"/>
    <property type="match status" value="1"/>
</dbReference>
<keyword evidence="1" id="KW-0472">Membrane</keyword>
<dbReference type="Proteomes" id="UP001549110">
    <property type="component" value="Unassembled WGS sequence"/>
</dbReference>
<accession>A0ABV2EJH7</accession>
<keyword evidence="1" id="KW-0812">Transmembrane</keyword>
<dbReference type="InterPro" id="IPR011330">
    <property type="entry name" value="Glyco_hydro/deAcase_b/a-brl"/>
</dbReference>
<reference evidence="2 3" key="1">
    <citation type="submission" date="2024-06" db="EMBL/GenBank/DDBJ databases">
        <title>Genomic Encyclopedia of Type Strains, Phase IV (KMG-IV): sequencing the most valuable type-strain genomes for metagenomic binning, comparative biology and taxonomic classification.</title>
        <authorList>
            <person name="Goeker M."/>
        </authorList>
    </citation>
    <scope>NUCLEOTIDE SEQUENCE [LARGE SCALE GENOMIC DNA]</scope>
    <source>
        <strain evidence="2 3">DSM 17809</strain>
    </source>
</reference>
<name>A0ABV2EJH7_9CAUL</name>
<keyword evidence="3" id="KW-1185">Reference proteome</keyword>
<organism evidence="2 3">
    <name type="scientific">Phenylobacterium koreense</name>
    <dbReference type="NCBI Taxonomy" id="266125"/>
    <lineage>
        <taxon>Bacteria</taxon>
        <taxon>Pseudomonadati</taxon>
        <taxon>Pseudomonadota</taxon>
        <taxon>Alphaproteobacteria</taxon>
        <taxon>Caulobacterales</taxon>
        <taxon>Caulobacteraceae</taxon>
        <taxon>Phenylobacterium</taxon>
    </lineage>
</organism>
<dbReference type="Gene3D" id="3.20.20.370">
    <property type="entry name" value="Glycoside hydrolase/deacetylase"/>
    <property type="match status" value="1"/>
</dbReference>
<dbReference type="Pfam" id="PF04748">
    <property type="entry name" value="Polysacc_deac_2"/>
    <property type="match status" value="1"/>
</dbReference>
<evidence type="ECO:0000256" key="1">
    <source>
        <dbReference type="SAM" id="Phobius"/>
    </source>
</evidence>
<feature type="transmembrane region" description="Helical" evidence="1">
    <location>
        <begin position="42"/>
        <end position="63"/>
    </location>
</feature>